<feature type="domain" description="Peptide N-acetyl-beta-D-glucosaminyl asparaginase amidase A N-terminal" evidence="3">
    <location>
        <begin position="133"/>
        <end position="444"/>
    </location>
</feature>
<dbReference type="PANTHER" id="PTHR31104">
    <property type="entry name" value="PEPTIDE-N4-(N-ACETYL-BETA-GLUCOSAMINYL)ASPARAGINE AMIDASE A PROTEIN"/>
    <property type="match status" value="1"/>
</dbReference>
<feature type="non-terminal residue" evidence="4">
    <location>
        <position position="715"/>
    </location>
</feature>
<name>A0AAV9HB77_9PEZI</name>
<dbReference type="Proteomes" id="UP001321749">
    <property type="component" value="Unassembled WGS sequence"/>
</dbReference>
<dbReference type="InterPro" id="IPR056948">
    <property type="entry name" value="PNGaseA_N"/>
</dbReference>
<dbReference type="Pfam" id="PF12222">
    <property type="entry name" value="PNGaseA"/>
    <property type="match status" value="1"/>
</dbReference>
<sequence>MTDPEKQCFLEVEVNLVDEDPPPPRSNSRPKTTFLLLSLLLAGGLILLIFPTPSCESLSYTFSKYDREILHRDRPNRWASHSINGRQTTTADDPPIPTPTARREVLVNFEVAQPVLMPNGLPADSDGTAPYQKTEDECTVLLMRRDFAWSYEDPFIGQYTPPTCKFNRVLLNFTTVSQGRQYDRLALMFLGDTEIWRTSTAEPVVPPGISWTYLKDVTHYLSLFQQPQKLIFDLGNLINDKYTGIFNTTLTAHFYYHPESGSPADQIIPLSPALSSFNKPSYFSLPAQSALTSLPQLPPRTTKAVISISANGQASEEFWWSNVLESDRFTFNSTAGELPGLSPFREVQVLIDGQLVGVVWPFPVIFTGGVVPSLHRPIAGIHAFDLREGEVDISPWIGQLKTGERKVEIRVAGVDKDGEVTEKGLGEHWVITGKVFLWFGEDGDGEEIQGKASVDAPKPAVTLEREVGLDANGTANETLRYSTEVRRSILVKTEDGKITWSQELKYSNKGYLSGYGYNQINDVRIEGVDAASSGYEARYVYPLYVNSSYTVSPRGNLSISAYMMQGKEVAVKGRGVFPTGLEAFSGNGKKYAGSALRTRKDGTAEFRQTGDGATSWGWGDSTQTFIFEGTLEGGGSPPEELYWRNVSAVNGTLAYDWKRLGGEKIPGVGGDGYGSAQEGKPVQEADSHVFAEVLVEGGGHGAMRVFMGRNEPDGE</sequence>
<dbReference type="Pfam" id="PF25156">
    <property type="entry name" value="PNGase_A_C"/>
    <property type="match status" value="1"/>
</dbReference>
<comment type="caution">
    <text evidence="4">The sequence shown here is derived from an EMBL/GenBank/DDBJ whole genome shotgun (WGS) entry which is preliminary data.</text>
</comment>
<dbReference type="EMBL" id="MU865085">
    <property type="protein sequence ID" value="KAK4458042.1"/>
    <property type="molecule type" value="Genomic_DNA"/>
</dbReference>
<organism evidence="4 5">
    <name type="scientific">Cladorrhinum samala</name>
    <dbReference type="NCBI Taxonomy" id="585594"/>
    <lineage>
        <taxon>Eukaryota</taxon>
        <taxon>Fungi</taxon>
        <taxon>Dikarya</taxon>
        <taxon>Ascomycota</taxon>
        <taxon>Pezizomycotina</taxon>
        <taxon>Sordariomycetes</taxon>
        <taxon>Sordariomycetidae</taxon>
        <taxon>Sordariales</taxon>
        <taxon>Podosporaceae</taxon>
        <taxon>Cladorrhinum</taxon>
    </lineage>
</organism>
<evidence type="ECO:0000256" key="2">
    <source>
        <dbReference type="SAM" id="Phobius"/>
    </source>
</evidence>
<keyword evidence="2" id="KW-0812">Transmembrane</keyword>
<evidence type="ECO:0000259" key="3">
    <source>
        <dbReference type="Pfam" id="PF12222"/>
    </source>
</evidence>
<evidence type="ECO:0000313" key="5">
    <source>
        <dbReference type="Proteomes" id="UP001321749"/>
    </source>
</evidence>
<accession>A0AAV9HB77</accession>
<proteinExistence type="predicted"/>
<evidence type="ECO:0000256" key="1">
    <source>
        <dbReference type="SAM" id="MobiDB-lite"/>
    </source>
</evidence>
<feature type="transmembrane region" description="Helical" evidence="2">
    <location>
        <begin position="33"/>
        <end position="50"/>
    </location>
</feature>
<gene>
    <name evidence="4" type="ORF">QBC42DRAFT_211231</name>
</gene>
<keyword evidence="5" id="KW-1185">Reference proteome</keyword>
<reference evidence="4" key="2">
    <citation type="submission" date="2023-06" db="EMBL/GenBank/DDBJ databases">
        <authorList>
            <consortium name="Lawrence Berkeley National Laboratory"/>
            <person name="Mondo S.J."/>
            <person name="Hensen N."/>
            <person name="Bonometti L."/>
            <person name="Westerberg I."/>
            <person name="Brannstrom I.O."/>
            <person name="Guillou S."/>
            <person name="Cros-Aarteil S."/>
            <person name="Calhoun S."/>
            <person name="Haridas S."/>
            <person name="Kuo A."/>
            <person name="Pangilinan J."/>
            <person name="Riley R."/>
            <person name="Labutti K."/>
            <person name="Andreopoulos B."/>
            <person name="Lipzen A."/>
            <person name="Chen C."/>
            <person name="Yanf M."/>
            <person name="Daum C."/>
            <person name="Ng V."/>
            <person name="Clum A."/>
            <person name="Steindorff A."/>
            <person name="Ohm R."/>
            <person name="Martin F."/>
            <person name="Silar P."/>
            <person name="Natvig D."/>
            <person name="Lalanne C."/>
            <person name="Gautier V."/>
            <person name="Ament-Velasquez S.L."/>
            <person name="Kruys A."/>
            <person name="Hutchinson M.I."/>
            <person name="Powell A.J."/>
            <person name="Barry K."/>
            <person name="Miller A.N."/>
            <person name="Grigoriev I.V."/>
            <person name="Debuchy R."/>
            <person name="Gladieux P."/>
            <person name="Thoren M.H."/>
            <person name="Johannesson H."/>
        </authorList>
    </citation>
    <scope>NUCLEOTIDE SEQUENCE</scope>
    <source>
        <strain evidence="4">PSN324</strain>
    </source>
</reference>
<feature type="region of interest" description="Disordered" evidence="1">
    <location>
        <begin position="79"/>
        <end position="100"/>
    </location>
</feature>
<keyword evidence="2" id="KW-0472">Membrane</keyword>
<dbReference type="InterPro" id="IPR021102">
    <property type="entry name" value="PNGase_A"/>
</dbReference>
<protein>
    <submittedName>
        <fullName evidence="4">Peptide N-acetyl-beta-D-glucosaminyl asparaginase amidase A-domain-containing protein</fullName>
    </submittedName>
</protein>
<dbReference type="AlphaFoldDB" id="A0AAV9HB77"/>
<reference evidence="4" key="1">
    <citation type="journal article" date="2023" name="Mol. Phylogenet. Evol.">
        <title>Genome-scale phylogeny and comparative genomics of the fungal order Sordariales.</title>
        <authorList>
            <person name="Hensen N."/>
            <person name="Bonometti L."/>
            <person name="Westerberg I."/>
            <person name="Brannstrom I.O."/>
            <person name="Guillou S."/>
            <person name="Cros-Aarteil S."/>
            <person name="Calhoun S."/>
            <person name="Haridas S."/>
            <person name="Kuo A."/>
            <person name="Mondo S."/>
            <person name="Pangilinan J."/>
            <person name="Riley R."/>
            <person name="LaButti K."/>
            <person name="Andreopoulos B."/>
            <person name="Lipzen A."/>
            <person name="Chen C."/>
            <person name="Yan M."/>
            <person name="Daum C."/>
            <person name="Ng V."/>
            <person name="Clum A."/>
            <person name="Steindorff A."/>
            <person name="Ohm R.A."/>
            <person name="Martin F."/>
            <person name="Silar P."/>
            <person name="Natvig D.O."/>
            <person name="Lalanne C."/>
            <person name="Gautier V."/>
            <person name="Ament-Velasquez S.L."/>
            <person name="Kruys A."/>
            <person name="Hutchinson M.I."/>
            <person name="Powell A.J."/>
            <person name="Barry K."/>
            <person name="Miller A.N."/>
            <person name="Grigoriev I.V."/>
            <person name="Debuchy R."/>
            <person name="Gladieux P."/>
            <person name="Hiltunen Thoren M."/>
            <person name="Johannesson H."/>
        </authorList>
    </citation>
    <scope>NUCLEOTIDE SEQUENCE</scope>
    <source>
        <strain evidence="4">PSN324</strain>
    </source>
</reference>
<keyword evidence="2" id="KW-1133">Transmembrane helix</keyword>
<evidence type="ECO:0000313" key="4">
    <source>
        <dbReference type="EMBL" id="KAK4458042.1"/>
    </source>
</evidence>